<dbReference type="GO" id="GO:0006508">
    <property type="term" value="P:proteolysis"/>
    <property type="evidence" value="ECO:0007669"/>
    <property type="project" value="InterPro"/>
</dbReference>
<keyword evidence="5" id="KW-1185">Reference proteome</keyword>
<dbReference type="PANTHER" id="PTHR12411">
    <property type="entry name" value="CYSTEINE PROTEASE FAMILY C1-RELATED"/>
    <property type="match status" value="1"/>
</dbReference>
<gene>
    <name evidence="4" type="ORF">BDFB_004060</name>
</gene>
<dbReference type="EMBL" id="QDEB01076031">
    <property type="protein sequence ID" value="RZC34878.1"/>
    <property type="molecule type" value="Genomic_DNA"/>
</dbReference>
<reference evidence="4 5" key="1">
    <citation type="submission" date="2017-03" db="EMBL/GenBank/DDBJ databases">
        <title>Genome of the blue death feigning beetle - Asbolus verrucosus.</title>
        <authorList>
            <person name="Rider S.D."/>
        </authorList>
    </citation>
    <scope>NUCLEOTIDE SEQUENCE [LARGE SCALE GENOMIC DNA]</scope>
    <source>
        <strain evidence="4">Butters</strain>
        <tissue evidence="4">Head and leg muscle</tissue>
    </source>
</reference>
<dbReference type="Proteomes" id="UP000292052">
    <property type="component" value="Unassembled WGS sequence"/>
</dbReference>
<comment type="similarity">
    <text evidence="1">Belongs to the peptidase C1 family.</text>
</comment>
<feature type="domain" description="Cathepsin propeptide inhibitor" evidence="3">
    <location>
        <begin position="1"/>
        <end position="56"/>
    </location>
</feature>
<evidence type="ECO:0000313" key="4">
    <source>
        <dbReference type="EMBL" id="RZC34878.1"/>
    </source>
</evidence>
<dbReference type="Pfam" id="PF00112">
    <property type="entry name" value="Peptidase_C1"/>
    <property type="match status" value="1"/>
</dbReference>
<dbReference type="PROSITE" id="PS00639">
    <property type="entry name" value="THIOL_PROTEASE_HIS"/>
    <property type="match status" value="1"/>
</dbReference>
<sequence>VTYSKHYSSPSAEATHFANFQENLNKINNHNEKHRRGLVSYTLAVNQFTDLSLDELSSYSQQTSNITKQGKDIFEERAATPVRKDWRSENVITSVEDQGTTCQASWAFSAAGAIESHLAIKHGKLITLSPQNLVDCTLSYCNRGCEGGKPERAFHYVYDNGGIFYDHDCVSIAAFLQHSVLVVGYDVIGNQEYWIVKTSMGTRWGINGYIYMERHKGNLCGIATEASFPQLK</sequence>
<evidence type="ECO:0000256" key="1">
    <source>
        <dbReference type="ARBA" id="ARBA00008455"/>
    </source>
</evidence>
<accession>A0A482VR95</accession>
<dbReference type="InterPro" id="IPR025660">
    <property type="entry name" value="Pept_his_AS"/>
</dbReference>
<protein>
    <submittedName>
        <fullName evidence="4">Peptidase C1 and/or Inhibitor I29 domain containing protein</fullName>
    </submittedName>
</protein>
<dbReference type="STRING" id="1661398.A0A482VR95"/>
<dbReference type="InterPro" id="IPR013201">
    <property type="entry name" value="Prot_inhib_I29"/>
</dbReference>
<dbReference type="SMART" id="SM00848">
    <property type="entry name" value="Inhibitor_I29"/>
    <property type="match status" value="1"/>
</dbReference>
<dbReference type="InterPro" id="IPR039417">
    <property type="entry name" value="Peptidase_C1A_papain-like"/>
</dbReference>
<dbReference type="InterPro" id="IPR013128">
    <property type="entry name" value="Peptidase_C1A"/>
</dbReference>
<evidence type="ECO:0000259" key="3">
    <source>
        <dbReference type="SMART" id="SM00848"/>
    </source>
</evidence>
<comment type="caution">
    <text evidence="4">The sequence shown here is derived from an EMBL/GenBank/DDBJ whole genome shotgun (WGS) entry which is preliminary data.</text>
</comment>
<evidence type="ECO:0000259" key="2">
    <source>
        <dbReference type="SMART" id="SM00645"/>
    </source>
</evidence>
<dbReference type="AlphaFoldDB" id="A0A482VR95"/>
<dbReference type="GO" id="GO:0008234">
    <property type="term" value="F:cysteine-type peptidase activity"/>
    <property type="evidence" value="ECO:0007669"/>
    <property type="project" value="InterPro"/>
</dbReference>
<dbReference type="InterPro" id="IPR038765">
    <property type="entry name" value="Papain-like_cys_pep_sf"/>
</dbReference>
<dbReference type="InterPro" id="IPR000668">
    <property type="entry name" value="Peptidase_C1A_C"/>
</dbReference>
<dbReference type="CDD" id="cd02248">
    <property type="entry name" value="Peptidase_C1A"/>
    <property type="match status" value="1"/>
</dbReference>
<name>A0A482VR95_ASBVE</name>
<dbReference type="SMART" id="SM00645">
    <property type="entry name" value="Pept_C1"/>
    <property type="match status" value="1"/>
</dbReference>
<proteinExistence type="inferred from homology"/>
<dbReference type="Pfam" id="PF08246">
    <property type="entry name" value="Inhibitor_I29"/>
    <property type="match status" value="1"/>
</dbReference>
<dbReference type="SUPFAM" id="SSF54001">
    <property type="entry name" value="Cysteine proteinases"/>
    <property type="match status" value="1"/>
</dbReference>
<feature type="domain" description="Peptidase C1A papain C-terminal" evidence="2">
    <location>
        <begin position="80"/>
        <end position="230"/>
    </location>
</feature>
<dbReference type="OrthoDB" id="5855924at2759"/>
<organism evidence="4 5">
    <name type="scientific">Asbolus verrucosus</name>
    <name type="common">Desert ironclad beetle</name>
    <dbReference type="NCBI Taxonomy" id="1661398"/>
    <lineage>
        <taxon>Eukaryota</taxon>
        <taxon>Metazoa</taxon>
        <taxon>Ecdysozoa</taxon>
        <taxon>Arthropoda</taxon>
        <taxon>Hexapoda</taxon>
        <taxon>Insecta</taxon>
        <taxon>Pterygota</taxon>
        <taxon>Neoptera</taxon>
        <taxon>Endopterygota</taxon>
        <taxon>Coleoptera</taxon>
        <taxon>Polyphaga</taxon>
        <taxon>Cucujiformia</taxon>
        <taxon>Tenebrionidae</taxon>
        <taxon>Pimeliinae</taxon>
        <taxon>Asbolus</taxon>
    </lineage>
</organism>
<dbReference type="Gene3D" id="3.90.70.10">
    <property type="entry name" value="Cysteine proteinases"/>
    <property type="match status" value="2"/>
</dbReference>
<evidence type="ECO:0000313" key="5">
    <source>
        <dbReference type="Proteomes" id="UP000292052"/>
    </source>
</evidence>
<feature type="non-terminal residue" evidence="4">
    <location>
        <position position="1"/>
    </location>
</feature>